<reference evidence="1" key="1">
    <citation type="journal article" date="2021" name="Proc. Natl. Acad. Sci. U.S.A.">
        <title>A Catalog of Tens of Thousands of Viruses from Human Metagenomes Reveals Hidden Associations with Chronic Diseases.</title>
        <authorList>
            <person name="Tisza M.J."/>
            <person name="Buck C.B."/>
        </authorList>
    </citation>
    <scope>NUCLEOTIDE SEQUENCE</scope>
    <source>
        <strain evidence="1">Ctz6O13</strain>
    </source>
</reference>
<organism evidence="1">
    <name type="scientific">Podoviridae sp. ctz6O13</name>
    <dbReference type="NCBI Taxonomy" id="2827757"/>
    <lineage>
        <taxon>Viruses</taxon>
        <taxon>Duplodnaviria</taxon>
        <taxon>Heunggongvirae</taxon>
        <taxon>Uroviricota</taxon>
        <taxon>Caudoviricetes</taxon>
    </lineage>
</organism>
<protein>
    <submittedName>
        <fullName evidence="1">Uncharacterized protein</fullName>
    </submittedName>
</protein>
<proteinExistence type="predicted"/>
<accession>A0A8S5TLN3</accession>
<sequence>MDYHMLAQMCQYVLLQEKALEEQKDIIGRLTSDMCEVTALVNELYPGDRQSGKPGREKSAD</sequence>
<dbReference type="EMBL" id="BK032843">
    <property type="protein sequence ID" value="DAF63690.1"/>
    <property type="molecule type" value="Genomic_DNA"/>
</dbReference>
<name>A0A8S5TLN3_9CAUD</name>
<evidence type="ECO:0000313" key="1">
    <source>
        <dbReference type="EMBL" id="DAF63690.1"/>
    </source>
</evidence>